<keyword evidence="3" id="KW-1185">Reference proteome</keyword>
<evidence type="ECO:0000313" key="2">
    <source>
        <dbReference type="EMBL" id="CAL6053841.1"/>
    </source>
</evidence>
<reference evidence="1" key="1">
    <citation type="submission" date="2023-06" db="EMBL/GenBank/DDBJ databases">
        <authorList>
            <person name="Kurt Z."/>
        </authorList>
    </citation>
    <scope>NUCLEOTIDE SEQUENCE</scope>
</reference>
<protein>
    <submittedName>
        <fullName evidence="2">Hypothetical_protein</fullName>
    </submittedName>
</protein>
<dbReference type="EMBL" id="CAXDID020000199">
    <property type="protein sequence ID" value="CAL6053841.1"/>
    <property type="molecule type" value="Genomic_DNA"/>
</dbReference>
<organism evidence="1">
    <name type="scientific">Hexamita inflata</name>
    <dbReference type="NCBI Taxonomy" id="28002"/>
    <lineage>
        <taxon>Eukaryota</taxon>
        <taxon>Metamonada</taxon>
        <taxon>Diplomonadida</taxon>
        <taxon>Hexamitidae</taxon>
        <taxon>Hexamitinae</taxon>
        <taxon>Hexamita</taxon>
    </lineage>
</organism>
<sequence>MQILSAPDKSIIKCNTIYNGNQKIYINQQDQTIQFDNREQSQSYYVNTVTGQTNMLFDVNQLEGKSLNNFTIKNFRTNNIIVSSKVDGDFDLEETLDEMILNNKINVQNIQDLQNKYLDIKTQIQTNKQIQDEINQNYANNFQNIDAVIINHTQQIQQLFIDNNNFKSYISQTNLHLKNIDTKDVEQDKTLEAHWDKILEIIALLNHIDARYITKDDLSGLASEASVIGLGVTVGVIGIETTAATAAAATANASASSALSICAAHTTAIGQLSSDIAALNVKTVQLEAKEELLTGDVAVLKTDNETTKVEVLATKASLTKSIVAQEIINAGFVADLTNLQTMKADKDSTYTKDEVDYYFVKQDDTNTLLNNGILQLGSSKANNTDVYTKTEVDNKLVLKTDKTYVDTGFNLYGSQLTTLKTRADNIEILNTTQNSQIAALQTKDNQFVDVINTILSVNSTQSTDITGLKTRCTNIETLNTTQSNMLTSLSTDIATLRTSDTKQTADIAALQISDTKQTGDIAALQISDTNQNAVLQIHTANFQDLDDRCKAIEEVDVGQQTILDIHTGNFGAINQNFTDIWGRLDTIETTDLSNVIKRLDFLDVNVGDMMPTVDFNNKWRMNEAVPKISALETDNTTNKTNIANLTTRANEQDQTNLTFGSKIYTLQTNDTKQNNDIFNINNSITTINTNMTSLTTRVTNLENYVYNYQTRGEGWRRTGWEQTCYGTTNVITSGGGYAWINFALPFTQVCEYVATVKRTDANGSGCDVIYCDVELGRIRIQHDFASTANMIWFNWTVTGFWR</sequence>
<dbReference type="EMBL" id="CATOUU010000823">
    <property type="protein sequence ID" value="CAI9951288.1"/>
    <property type="molecule type" value="Genomic_DNA"/>
</dbReference>
<evidence type="ECO:0000313" key="3">
    <source>
        <dbReference type="Proteomes" id="UP001642409"/>
    </source>
</evidence>
<reference evidence="2 3" key="2">
    <citation type="submission" date="2024-07" db="EMBL/GenBank/DDBJ databases">
        <authorList>
            <person name="Akdeniz Z."/>
        </authorList>
    </citation>
    <scope>NUCLEOTIDE SEQUENCE [LARGE SCALE GENOMIC DNA]</scope>
</reference>
<proteinExistence type="predicted"/>
<name>A0AA86Q9B1_9EUKA</name>
<accession>A0AA86Q9B1</accession>
<gene>
    <name evidence="1" type="ORF">HINF_LOCUS38933</name>
    <name evidence="2" type="ORF">HINF_LOCUS45697</name>
</gene>
<comment type="caution">
    <text evidence="1">The sequence shown here is derived from an EMBL/GenBank/DDBJ whole genome shotgun (WGS) entry which is preliminary data.</text>
</comment>
<dbReference type="AlphaFoldDB" id="A0AA86Q9B1"/>
<evidence type="ECO:0000313" key="1">
    <source>
        <dbReference type="EMBL" id="CAI9951288.1"/>
    </source>
</evidence>
<dbReference type="Proteomes" id="UP001642409">
    <property type="component" value="Unassembled WGS sequence"/>
</dbReference>